<evidence type="ECO:0008006" key="4">
    <source>
        <dbReference type="Google" id="ProtNLM"/>
    </source>
</evidence>
<accession>A0A1X2EKE4</accession>
<dbReference type="InterPro" id="IPR044855">
    <property type="entry name" value="CoA-Trfase_III_dom3_sf"/>
</dbReference>
<dbReference type="GO" id="GO:0003824">
    <property type="term" value="F:catalytic activity"/>
    <property type="evidence" value="ECO:0007669"/>
    <property type="project" value="InterPro"/>
</dbReference>
<dbReference type="SUPFAM" id="SSF89796">
    <property type="entry name" value="CoA-transferase family III (CaiB/BaiF)"/>
    <property type="match status" value="1"/>
</dbReference>
<protein>
    <recommendedName>
        <fullName evidence="4">Carnitine dehydratase</fullName>
    </recommendedName>
</protein>
<dbReference type="OrthoDB" id="9797653at2"/>
<dbReference type="InterPro" id="IPR023606">
    <property type="entry name" value="CoA-Trfase_III_dom_1_sf"/>
</dbReference>
<dbReference type="EMBL" id="LQPZ01000020">
    <property type="protein sequence ID" value="ORX05059.1"/>
    <property type="molecule type" value="Genomic_DNA"/>
</dbReference>
<organism evidence="2 3">
    <name type="scientific">Mycolicibacillus trivialis</name>
    <dbReference type="NCBI Taxonomy" id="1798"/>
    <lineage>
        <taxon>Bacteria</taxon>
        <taxon>Bacillati</taxon>
        <taxon>Actinomycetota</taxon>
        <taxon>Actinomycetes</taxon>
        <taxon>Mycobacteriales</taxon>
        <taxon>Mycobacteriaceae</taxon>
        <taxon>Mycolicibacillus</taxon>
    </lineage>
</organism>
<evidence type="ECO:0000313" key="2">
    <source>
        <dbReference type="EMBL" id="ORX05059.1"/>
    </source>
</evidence>
<sequence length="396" mass="42290">MTSVVGQRPYADSGSDGGSDGPLTGVNVVEFAGIGPAPFAAMMLGDLGADVIRIDRPGGHAGNPVPPHLDLLNRNRRSLELDLKDASDLEVAKKLIIAADVLIEGYRPGVTERLGLGPQECHTLNARLVYARMTGWGQSGPLASHAGHDINYISRVGVLDTIGPGNGPPAIPLNIIGDFGGGGMLLAYGILAALHHAGRTGTGQVVDAAMTDGAALLTTMLHAWRAADRWVDRRGANMLDGGAHFYNVYRTADNRYLSVGAIEPPFYSAFLRGLGVTEEGDWQTSHGSPEQWPAMIERVRTIIAGRTLTEWITTFEATDACVSPVLTIDEAVTDAHNASRSTFVAVDGVEQPAPAPKFDRTPAPRPRRQPLPGQHNDEILRALAQSDSWPARRQRT</sequence>
<dbReference type="Proteomes" id="UP000193090">
    <property type="component" value="Unassembled WGS sequence"/>
</dbReference>
<dbReference type="Pfam" id="PF02515">
    <property type="entry name" value="CoA_transf_3"/>
    <property type="match status" value="1"/>
</dbReference>
<dbReference type="InterPro" id="IPR003673">
    <property type="entry name" value="CoA-Trfase_fam_III"/>
</dbReference>
<dbReference type="PANTHER" id="PTHR48228">
    <property type="entry name" value="SUCCINYL-COA--D-CITRAMALATE COA-TRANSFERASE"/>
    <property type="match status" value="1"/>
</dbReference>
<evidence type="ECO:0000256" key="1">
    <source>
        <dbReference type="SAM" id="MobiDB-lite"/>
    </source>
</evidence>
<dbReference type="InterPro" id="IPR050509">
    <property type="entry name" value="CoA-transferase_III"/>
</dbReference>
<dbReference type="STRING" id="1798.AWC30_09175"/>
<comment type="caution">
    <text evidence="2">The sequence shown here is derived from an EMBL/GenBank/DDBJ whole genome shotgun (WGS) entry which is preliminary data.</text>
</comment>
<name>A0A1X2EKE4_9MYCO</name>
<dbReference type="Gene3D" id="3.40.50.10540">
    <property type="entry name" value="Crotonobetainyl-coa:carnitine coa-transferase, domain 1"/>
    <property type="match status" value="1"/>
</dbReference>
<proteinExistence type="predicted"/>
<evidence type="ECO:0000313" key="3">
    <source>
        <dbReference type="Proteomes" id="UP000193090"/>
    </source>
</evidence>
<feature type="region of interest" description="Disordered" evidence="1">
    <location>
        <begin position="1"/>
        <end position="21"/>
    </location>
</feature>
<gene>
    <name evidence="2" type="ORF">AWC30_09175</name>
</gene>
<dbReference type="PANTHER" id="PTHR48228:SF5">
    <property type="entry name" value="ALPHA-METHYLACYL-COA RACEMASE"/>
    <property type="match status" value="1"/>
</dbReference>
<dbReference type="RefSeq" id="WP_085109850.1">
    <property type="nucleotide sequence ID" value="NZ_JACKSN010000010.1"/>
</dbReference>
<dbReference type="Gene3D" id="3.30.1540.10">
    <property type="entry name" value="formyl-coa transferase, domain 3"/>
    <property type="match status" value="1"/>
</dbReference>
<dbReference type="AlphaFoldDB" id="A0A1X2EKE4"/>
<reference evidence="2 3" key="1">
    <citation type="submission" date="2016-01" db="EMBL/GenBank/DDBJ databases">
        <title>The new phylogeny of the genus Mycobacterium.</title>
        <authorList>
            <person name="Tarcisio F."/>
            <person name="Conor M."/>
            <person name="Antonella G."/>
            <person name="Elisabetta G."/>
            <person name="Giulia F.S."/>
            <person name="Sara T."/>
            <person name="Anna F."/>
            <person name="Clotilde B."/>
            <person name="Roberto B."/>
            <person name="Veronica D.S."/>
            <person name="Fabio R."/>
            <person name="Monica P."/>
            <person name="Olivier J."/>
            <person name="Enrico T."/>
            <person name="Nicola S."/>
        </authorList>
    </citation>
    <scope>NUCLEOTIDE SEQUENCE [LARGE SCALE GENOMIC DNA]</scope>
    <source>
        <strain evidence="2 3">DSM 44153</strain>
    </source>
</reference>
<keyword evidence="3" id="KW-1185">Reference proteome</keyword>
<feature type="region of interest" description="Disordered" evidence="1">
    <location>
        <begin position="347"/>
        <end position="396"/>
    </location>
</feature>